<proteinExistence type="predicted"/>
<evidence type="ECO:0000256" key="1">
    <source>
        <dbReference type="SAM" id="MobiDB-lite"/>
    </source>
</evidence>
<comment type="caution">
    <text evidence="3">The sequence shown here is derived from an EMBL/GenBank/DDBJ whole genome shotgun (WGS) entry which is preliminary data.</text>
</comment>
<dbReference type="Proteomes" id="UP001159363">
    <property type="component" value="Chromosome 1"/>
</dbReference>
<feature type="signal peptide" evidence="2">
    <location>
        <begin position="1"/>
        <end position="40"/>
    </location>
</feature>
<protein>
    <submittedName>
        <fullName evidence="3">Uncharacterized protein</fullName>
    </submittedName>
</protein>
<feature type="region of interest" description="Disordered" evidence="1">
    <location>
        <begin position="105"/>
        <end position="126"/>
    </location>
</feature>
<gene>
    <name evidence="3" type="ORF">PR048_000567</name>
</gene>
<feature type="chain" id="PRO_5045992934" evidence="2">
    <location>
        <begin position="41"/>
        <end position="440"/>
    </location>
</feature>
<dbReference type="EMBL" id="JARBHB010000001">
    <property type="protein sequence ID" value="KAJ8895242.1"/>
    <property type="molecule type" value="Genomic_DNA"/>
</dbReference>
<sequence>MAFAKDCWPLAGCVAPSVVIPRIVLRVLCVFGLLLPGGGGACDVSQISPLSIIPELHQVKGSGQQRGGKRVCLVEGRIEVGQLRPRVTGTGSRCQLQPAKPIDVAGDADVADDDVNDAEDDADDTRDDDDVKLIAEAYKSLRCVCMCFGCQDGQPAQEARQHDALGVTPGTRVGTANRSADLAPPRRDPQLRSRAHFRRLTAPPILEQSLPRLRSSDAGEIRATLPRRVTCAIAAKRIARAISFERSSHSDTGDNSTRDQRPDAPTRKALNLHVVIPLTWKSYVFMLRKIYTPILCGVHGGVMVRLFSSHRGKPGSILGEVASGNLDGRFRWSAGFLGYLPLPPPLDSSAAPFTPIFTLVGYQDLAVNRSPNLFTHLNTLFYERKRSKIHCFMFWCIYIRSARFSDSVEPMDKPVQPDTTKRLIFELPGEHRWMNFRIRR</sequence>
<feature type="compositionally biased region" description="Acidic residues" evidence="1">
    <location>
        <begin position="109"/>
        <end position="126"/>
    </location>
</feature>
<keyword evidence="2" id="KW-0732">Signal</keyword>
<reference evidence="3 4" key="1">
    <citation type="submission" date="2023-02" db="EMBL/GenBank/DDBJ databases">
        <title>LHISI_Scaffold_Assembly.</title>
        <authorList>
            <person name="Stuart O.P."/>
            <person name="Cleave R."/>
            <person name="Magrath M.J.L."/>
            <person name="Mikheyev A.S."/>
        </authorList>
    </citation>
    <scope>NUCLEOTIDE SEQUENCE [LARGE SCALE GENOMIC DNA]</scope>
    <source>
        <strain evidence="3">Daus_M_001</strain>
        <tissue evidence="3">Leg muscle</tissue>
    </source>
</reference>
<organism evidence="3 4">
    <name type="scientific">Dryococelus australis</name>
    <dbReference type="NCBI Taxonomy" id="614101"/>
    <lineage>
        <taxon>Eukaryota</taxon>
        <taxon>Metazoa</taxon>
        <taxon>Ecdysozoa</taxon>
        <taxon>Arthropoda</taxon>
        <taxon>Hexapoda</taxon>
        <taxon>Insecta</taxon>
        <taxon>Pterygota</taxon>
        <taxon>Neoptera</taxon>
        <taxon>Polyneoptera</taxon>
        <taxon>Phasmatodea</taxon>
        <taxon>Verophasmatodea</taxon>
        <taxon>Anareolatae</taxon>
        <taxon>Phasmatidae</taxon>
        <taxon>Eurycanthinae</taxon>
        <taxon>Dryococelus</taxon>
    </lineage>
</organism>
<accession>A0ABQ9IF15</accession>
<feature type="region of interest" description="Disordered" evidence="1">
    <location>
        <begin position="245"/>
        <end position="265"/>
    </location>
</feature>
<keyword evidence="4" id="KW-1185">Reference proteome</keyword>
<evidence type="ECO:0000256" key="2">
    <source>
        <dbReference type="SAM" id="SignalP"/>
    </source>
</evidence>
<evidence type="ECO:0000313" key="3">
    <source>
        <dbReference type="EMBL" id="KAJ8895242.1"/>
    </source>
</evidence>
<evidence type="ECO:0000313" key="4">
    <source>
        <dbReference type="Proteomes" id="UP001159363"/>
    </source>
</evidence>
<name>A0ABQ9IF15_9NEOP</name>
<feature type="compositionally biased region" description="Basic and acidic residues" evidence="1">
    <location>
        <begin position="246"/>
        <end position="265"/>
    </location>
</feature>
<feature type="region of interest" description="Disordered" evidence="1">
    <location>
        <begin position="167"/>
        <end position="189"/>
    </location>
</feature>